<accession>A0A975DDT1</accession>
<feature type="site" description="Increases basicity of active site His" evidence="5">
    <location>
        <position position="153"/>
    </location>
</feature>
<dbReference type="AlphaFoldDB" id="A0A975DDT1"/>
<dbReference type="InterPro" id="IPR011004">
    <property type="entry name" value="Trimer_LpxA-like_sf"/>
</dbReference>
<dbReference type="Pfam" id="PF00132">
    <property type="entry name" value="Hexapep"/>
    <property type="match status" value="2"/>
</dbReference>
<dbReference type="Gene3D" id="2.160.10.10">
    <property type="entry name" value="Hexapeptide repeat proteins"/>
    <property type="match status" value="1"/>
</dbReference>
<dbReference type="Pfam" id="PF17836">
    <property type="entry name" value="PglD_N"/>
    <property type="match status" value="1"/>
</dbReference>
<evidence type="ECO:0000256" key="1">
    <source>
        <dbReference type="ARBA" id="ARBA00007274"/>
    </source>
</evidence>
<evidence type="ECO:0000313" key="9">
    <source>
        <dbReference type="Proteomes" id="UP000682739"/>
    </source>
</evidence>
<keyword evidence="9" id="KW-1185">Reference proteome</keyword>
<dbReference type="PROSITE" id="PS00101">
    <property type="entry name" value="HEXAPEP_TRANSFERASES"/>
    <property type="match status" value="1"/>
</dbReference>
<dbReference type="NCBIfam" id="TIGR03570">
    <property type="entry name" value="NeuD_NnaD"/>
    <property type="match status" value="1"/>
</dbReference>
<keyword evidence="4" id="KW-0012">Acyltransferase</keyword>
<dbReference type="Gene3D" id="3.40.50.20">
    <property type="match status" value="1"/>
</dbReference>
<evidence type="ECO:0000256" key="6">
    <source>
        <dbReference type="PIRSR" id="PIRSR620019-2"/>
    </source>
</evidence>
<name>A0A975DDT1_9GAMM</name>
<dbReference type="CDD" id="cd03360">
    <property type="entry name" value="LbH_AT_putative"/>
    <property type="match status" value="1"/>
</dbReference>
<evidence type="ECO:0000259" key="7">
    <source>
        <dbReference type="Pfam" id="PF17836"/>
    </source>
</evidence>
<protein>
    <submittedName>
        <fullName evidence="8">Acetyltransferase</fullName>
    </submittedName>
</protein>
<dbReference type="KEGG" id="psym:J1N51_14010"/>
<evidence type="ECO:0000256" key="5">
    <source>
        <dbReference type="PIRSR" id="PIRSR620019-1"/>
    </source>
</evidence>
<dbReference type="InterPro" id="IPR001451">
    <property type="entry name" value="Hexapep"/>
</dbReference>
<dbReference type="InterPro" id="IPR050179">
    <property type="entry name" value="Trans_hexapeptide_repeat"/>
</dbReference>
<gene>
    <name evidence="8" type="ORF">J1N51_14010</name>
</gene>
<dbReference type="InterPro" id="IPR041561">
    <property type="entry name" value="PglD_N"/>
</dbReference>
<evidence type="ECO:0000313" key="8">
    <source>
        <dbReference type="EMBL" id="QTH63805.1"/>
    </source>
</evidence>
<dbReference type="InterPro" id="IPR020019">
    <property type="entry name" value="AcTrfase_PglD-like"/>
</dbReference>
<comment type="similarity">
    <text evidence="1">Belongs to the transferase hexapeptide repeat family.</text>
</comment>
<feature type="binding site" evidence="6">
    <location>
        <position position="81"/>
    </location>
    <ligand>
        <name>substrate</name>
    </ligand>
</feature>
<evidence type="ECO:0000256" key="3">
    <source>
        <dbReference type="ARBA" id="ARBA00022737"/>
    </source>
</evidence>
<sequence length="221" mass="23057">MNSTPMDLYQKAIIVGAGGHAKVVCDSYMSQDSTNCAEVIGAVDPALKIGMPWYRNLTILGDDSELERQSKTQCVLLNGLGQLPHDSGIRTKVYNKLKAQGFDFATVIDGSAVVSPSVKLDEGVQVLAGVIIQADAQIGANCIINTGAQIDHDCVIGAHSSVAPRAVLCGGVRLGKNVFVGANAVIIQNVVVEDGAVIAAGSVVTKNVFAGQVVYPPRVNQ</sequence>
<organism evidence="8 9">
    <name type="scientific">Psychrosphaera ytuae</name>
    <dbReference type="NCBI Taxonomy" id="2820710"/>
    <lineage>
        <taxon>Bacteria</taxon>
        <taxon>Pseudomonadati</taxon>
        <taxon>Pseudomonadota</taxon>
        <taxon>Gammaproteobacteria</taxon>
        <taxon>Alteromonadales</taxon>
        <taxon>Pseudoalteromonadaceae</taxon>
        <taxon>Psychrosphaera</taxon>
    </lineage>
</organism>
<feature type="domain" description="PglD N-terminal" evidence="7">
    <location>
        <begin position="12"/>
        <end position="96"/>
    </location>
</feature>
<keyword evidence="3" id="KW-0677">Repeat</keyword>
<reference evidence="8" key="1">
    <citation type="submission" date="2021-03" db="EMBL/GenBank/DDBJ databases">
        <title>Description of Psychrosphaera ytuae sp. nov. isolated from deep sea sediment of South China Sea.</title>
        <authorList>
            <person name="Zhang J."/>
            <person name="Xu X.-D."/>
        </authorList>
    </citation>
    <scope>NUCLEOTIDE SEQUENCE</scope>
    <source>
        <strain evidence="8">MTZ26</strain>
    </source>
</reference>
<feature type="active site" description="Proton acceptor" evidence="5">
    <location>
        <position position="152"/>
    </location>
</feature>
<dbReference type="GO" id="GO:0016746">
    <property type="term" value="F:acyltransferase activity"/>
    <property type="evidence" value="ECO:0007669"/>
    <property type="project" value="UniProtKB-KW"/>
</dbReference>
<dbReference type="EMBL" id="CP072110">
    <property type="protein sequence ID" value="QTH63805.1"/>
    <property type="molecule type" value="Genomic_DNA"/>
</dbReference>
<dbReference type="SUPFAM" id="SSF51161">
    <property type="entry name" value="Trimeric LpxA-like enzymes"/>
    <property type="match status" value="1"/>
</dbReference>
<dbReference type="Proteomes" id="UP000682739">
    <property type="component" value="Chromosome"/>
</dbReference>
<evidence type="ECO:0000256" key="4">
    <source>
        <dbReference type="ARBA" id="ARBA00023315"/>
    </source>
</evidence>
<evidence type="ECO:0000256" key="2">
    <source>
        <dbReference type="ARBA" id="ARBA00022679"/>
    </source>
</evidence>
<dbReference type="PANTHER" id="PTHR43300">
    <property type="entry name" value="ACETYLTRANSFERASE"/>
    <property type="match status" value="1"/>
</dbReference>
<dbReference type="RefSeq" id="WP_208831860.1">
    <property type="nucleotide sequence ID" value="NZ_CP072110.1"/>
</dbReference>
<dbReference type="InterPro" id="IPR018357">
    <property type="entry name" value="Hexapep_transf_CS"/>
</dbReference>
<keyword evidence="2" id="KW-0808">Transferase</keyword>
<dbReference type="PANTHER" id="PTHR43300:SF7">
    <property type="entry name" value="UDP-N-ACETYLBACILLOSAMINE N-ACETYLTRANSFERASE"/>
    <property type="match status" value="1"/>
</dbReference>
<proteinExistence type="inferred from homology"/>